<dbReference type="Proteomes" id="UP000005239">
    <property type="component" value="Unassembled WGS sequence"/>
</dbReference>
<organism evidence="3 4">
    <name type="scientific">Pristionchus pacificus</name>
    <name type="common">Parasitic nematode worm</name>
    <dbReference type="NCBI Taxonomy" id="54126"/>
    <lineage>
        <taxon>Eukaryota</taxon>
        <taxon>Metazoa</taxon>
        <taxon>Ecdysozoa</taxon>
        <taxon>Nematoda</taxon>
        <taxon>Chromadorea</taxon>
        <taxon>Rhabditida</taxon>
        <taxon>Rhabditina</taxon>
        <taxon>Diplogasteromorpha</taxon>
        <taxon>Diplogasteroidea</taxon>
        <taxon>Neodiplogasteridae</taxon>
        <taxon>Pristionchus</taxon>
    </lineage>
</organism>
<accession>A0A8R1UNS4</accession>
<feature type="region of interest" description="Disordered" evidence="2">
    <location>
        <begin position="113"/>
        <end position="133"/>
    </location>
</feature>
<reference evidence="4" key="1">
    <citation type="journal article" date="2008" name="Nat. Genet.">
        <title>The Pristionchus pacificus genome provides a unique perspective on nematode lifestyle and parasitism.</title>
        <authorList>
            <person name="Dieterich C."/>
            <person name="Clifton S.W."/>
            <person name="Schuster L.N."/>
            <person name="Chinwalla A."/>
            <person name="Delehaunty K."/>
            <person name="Dinkelacker I."/>
            <person name="Fulton L."/>
            <person name="Fulton R."/>
            <person name="Godfrey J."/>
            <person name="Minx P."/>
            <person name="Mitreva M."/>
            <person name="Roeseler W."/>
            <person name="Tian H."/>
            <person name="Witte H."/>
            <person name="Yang S.P."/>
            <person name="Wilson R.K."/>
            <person name="Sommer R.J."/>
        </authorList>
    </citation>
    <scope>NUCLEOTIDE SEQUENCE [LARGE SCALE GENOMIC DNA]</scope>
    <source>
        <strain evidence="4">PS312</strain>
    </source>
</reference>
<gene>
    <name evidence="3" type="primary">WBGene00273616</name>
</gene>
<evidence type="ECO:0000256" key="1">
    <source>
        <dbReference type="SAM" id="Coils"/>
    </source>
</evidence>
<proteinExistence type="predicted"/>
<keyword evidence="4" id="KW-1185">Reference proteome</keyword>
<sequence length="444" mass="51541">MSPPWWWHGSRYDYYNYYYGYGNRRADAAEASLSAERKNREAENQMRERMQNKVDEQRAAQDKILQQQIRQAQETSAESIRNLERDRKEIIAKFESSAAATAKANSAEKAEIMNAHNNTIRETRDKMPPSRHRCRCKDWQYRGEEEEEDDDENDHLDYYSECDFDEAADDLKEAKNQIQFMERTLKDKDATIERNEKERREMIARFESSTAATAKGTENTELINYYIKEKDAVIDQDRMDHFHEMENLRMENEETIAMYEAKFAALQMERMEDMKAAGEKILALENEKTKIAMQGMMSHERTIANSFLILQNVSFKNALQGDSNNLKTKIEAMRSAINRMEMHRGQLLDWVFLDSLKEDLNNLKGIFNVCISDMSANSSFASDRIEAAKKIFNAAITMIRAFFDEIAQVRLAASQEILATLANNSIGFRAPPTPTEEFDPVLHL</sequence>
<feature type="coiled-coil region" evidence="1">
    <location>
        <begin position="164"/>
        <end position="201"/>
    </location>
</feature>
<evidence type="ECO:0000313" key="4">
    <source>
        <dbReference type="Proteomes" id="UP000005239"/>
    </source>
</evidence>
<keyword evidence="1" id="KW-0175">Coiled coil</keyword>
<dbReference type="EnsemblMetazoa" id="PPA35247.1">
    <property type="protein sequence ID" value="PPA35247.1"/>
    <property type="gene ID" value="WBGene00273616"/>
</dbReference>
<dbReference type="AlphaFoldDB" id="A0A2A6B7N4"/>
<name>A0A2A6B7N4_PRIPA</name>
<reference evidence="3" key="2">
    <citation type="submission" date="2022-06" db="UniProtKB">
        <authorList>
            <consortium name="EnsemblMetazoa"/>
        </authorList>
    </citation>
    <scope>IDENTIFICATION</scope>
    <source>
        <strain evidence="3">PS312</strain>
    </source>
</reference>
<feature type="region of interest" description="Disordered" evidence="2">
    <location>
        <begin position="36"/>
        <end position="61"/>
    </location>
</feature>
<accession>A0A2A6B7N4</accession>
<evidence type="ECO:0000256" key="2">
    <source>
        <dbReference type="SAM" id="MobiDB-lite"/>
    </source>
</evidence>
<feature type="compositionally biased region" description="Basic and acidic residues" evidence="2">
    <location>
        <begin position="119"/>
        <end position="128"/>
    </location>
</feature>
<protein>
    <submittedName>
        <fullName evidence="3">Uncharacterized protein</fullName>
    </submittedName>
</protein>
<evidence type="ECO:0000313" key="3">
    <source>
        <dbReference type="EnsemblMetazoa" id="PPA35247.1"/>
    </source>
</evidence>